<protein>
    <submittedName>
        <fullName evidence="1">Uncharacterized protein</fullName>
    </submittedName>
</protein>
<reference evidence="1 2" key="1">
    <citation type="journal article" date="2018" name="Evol. Lett.">
        <title>Horizontal gene cluster transfer increased hallucinogenic mushroom diversity.</title>
        <authorList>
            <person name="Reynolds H.T."/>
            <person name="Vijayakumar V."/>
            <person name="Gluck-Thaler E."/>
            <person name="Korotkin H.B."/>
            <person name="Matheny P.B."/>
            <person name="Slot J.C."/>
        </authorList>
    </citation>
    <scope>NUCLEOTIDE SEQUENCE [LARGE SCALE GENOMIC DNA]</scope>
    <source>
        <strain evidence="1 2">2631</strain>
    </source>
</reference>
<keyword evidence="2" id="KW-1185">Reference proteome</keyword>
<dbReference type="Proteomes" id="UP000283269">
    <property type="component" value="Unassembled WGS sequence"/>
</dbReference>
<sequence>MPVPGPSARRSDIVEAASYWEPNGLDNGYSQTNDHNRARRLEQNKLLDGFRFGKPDDKVERLSPTALDAIRCLVADADAEAEASPPLVPFDSYEYSIVGTLIATNLYVQLKSLSDT</sequence>
<evidence type="ECO:0000313" key="2">
    <source>
        <dbReference type="Proteomes" id="UP000283269"/>
    </source>
</evidence>
<comment type="caution">
    <text evidence="1">The sequence shown here is derived from an EMBL/GenBank/DDBJ whole genome shotgun (WGS) entry which is preliminary data.</text>
</comment>
<dbReference type="EMBL" id="NHYD01003332">
    <property type="protein sequence ID" value="PPQ80407.1"/>
    <property type="molecule type" value="Genomic_DNA"/>
</dbReference>
<proteinExistence type="predicted"/>
<dbReference type="AlphaFoldDB" id="A0A409WPI2"/>
<evidence type="ECO:0000313" key="1">
    <source>
        <dbReference type="EMBL" id="PPQ80407.1"/>
    </source>
</evidence>
<organism evidence="1 2">
    <name type="scientific">Psilocybe cyanescens</name>
    <dbReference type="NCBI Taxonomy" id="93625"/>
    <lineage>
        <taxon>Eukaryota</taxon>
        <taxon>Fungi</taxon>
        <taxon>Dikarya</taxon>
        <taxon>Basidiomycota</taxon>
        <taxon>Agaricomycotina</taxon>
        <taxon>Agaricomycetes</taxon>
        <taxon>Agaricomycetidae</taxon>
        <taxon>Agaricales</taxon>
        <taxon>Agaricineae</taxon>
        <taxon>Strophariaceae</taxon>
        <taxon>Psilocybe</taxon>
    </lineage>
</organism>
<name>A0A409WPI2_PSICY</name>
<accession>A0A409WPI2</accession>
<gene>
    <name evidence="1" type="ORF">CVT25_001720</name>
</gene>
<dbReference type="InParanoid" id="A0A409WPI2"/>